<sequence length="290" mass="34706">MKTKIIFYLVLAALQYMVYGENTLTYRIELTKDTIYFGEPIIVKCKLINRSERKVPIFSYPGTALLTFGYTNFYLSSPSNYKDYKYGVYLHSNLLVHSDSFTLDTRDSVYYYTILSWIGFTYLKYNNLKQGWYKIRSTYFSLESNVDSFYADALPAKEKEIFEEIGAIVDTFWVWPEGGWPPMRDKIRKVFPNIIKQEKSVFSPFCYYMLWRMVFNDESKAEFLAEEFFKLYPDSPLTEKFAFDLYRYYGWYKKDEDKGRTIILDALEKYPDNLIGYFYLKLKNKKERSK</sequence>
<proteinExistence type="predicted"/>
<name>A0A7V1EJ70_UNCW3</name>
<gene>
    <name evidence="1" type="ORF">ENP86_12065</name>
</gene>
<organism evidence="1">
    <name type="scientific">candidate division WOR-3 bacterium</name>
    <dbReference type="NCBI Taxonomy" id="2052148"/>
    <lineage>
        <taxon>Bacteria</taxon>
        <taxon>Bacteria division WOR-3</taxon>
    </lineage>
</organism>
<dbReference type="AlphaFoldDB" id="A0A7V1EJ70"/>
<dbReference type="EMBL" id="DSKY01000022">
    <property type="protein sequence ID" value="HDY60257.1"/>
    <property type="molecule type" value="Genomic_DNA"/>
</dbReference>
<evidence type="ECO:0000313" key="1">
    <source>
        <dbReference type="EMBL" id="HDY60257.1"/>
    </source>
</evidence>
<accession>A0A7V1EJ70</accession>
<reference evidence="1" key="1">
    <citation type="journal article" date="2020" name="mSystems">
        <title>Genome- and Community-Level Interaction Insights into Carbon Utilization and Element Cycling Functions of Hydrothermarchaeota in Hydrothermal Sediment.</title>
        <authorList>
            <person name="Zhou Z."/>
            <person name="Liu Y."/>
            <person name="Xu W."/>
            <person name="Pan J."/>
            <person name="Luo Z.H."/>
            <person name="Li M."/>
        </authorList>
    </citation>
    <scope>NUCLEOTIDE SEQUENCE [LARGE SCALE GENOMIC DNA]</scope>
    <source>
        <strain evidence="1">SpSt-258</strain>
    </source>
</reference>
<comment type="caution">
    <text evidence="1">The sequence shown here is derived from an EMBL/GenBank/DDBJ whole genome shotgun (WGS) entry which is preliminary data.</text>
</comment>
<protein>
    <submittedName>
        <fullName evidence="1">Uncharacterized protein</fullName>
    </submittedName>
</protein>